<sequence>MSPLVLLLVVIFLVRPVRFRVLFPVINKRVKIYIDMSTVPVFGVLLLLACGCINGGDLVAGIAGNSDMQPYAIVLLFFSLAYLCVSLDITGVFEYISLWSIVKTNGSGLKLFFSVFLLCTLMTLVTSTDVVILTLTPIICLLARHTHIDPMPFLMLQFYTANILSIFLYIGNSTNIIVAQANKISFLGYSKWMTLPATVAGLSGLFLIWVRFRKKIPSRVEVPDVDPVKALKDKKGAVFGCVCLGICLVMLVSSPWLPIPIYIITTSFMGVFLIKDILHSMYQGPIVVHDSALLEMGVIRKDNQEKIDQETQVDDQEEPEESGRNSRHLSISTSGSVSRNENEESQVGSRNERQGPIEKKSVSGSKSEEKKSSGERDVVVAITNIFSADVSACDTGDSKNAVTESPVSKWQLQDSESSEEDLTKKEYQLFIVLKRLPWPVIPFLFSTFIIVEALGVAGWNSKLAHLFSLAIGPTDTVTSITISVFLIGLSSSVISNIINTQPMTILFTAILSEPSFVVGPNSKLAAMLSLVMGSNLGPNFTLMGTIAGLMWSRILEKKGFSITYLQFALYGITLMPLIVGLSCATLVAEFVLF</sequence>
<evidence type="ECO:0000256" key="3">
    <source>
        <dbReference type="ARBA" id="ARBA00022448"/>
    </source>
</evidence>
<evidence type="ECO:0000256" key="6">
    <source>
        <dbReference type="ARBA" id="ARBA00022989"/>
    </source>
</evidence>
<keyword evidence="7 9" id="KW-0472">Membrane</keyword>
<feature type="chain" id="PRO_5025595642" description="Citrate transporter-like domain-containing protein" evidence="10">
    <location>
        <begin position="20"/>
        <end position="593"/>
    </location>
</feature>
<dbReference type="AlphaFoldDB" id="A0A6B2L0A2"/>
<proteinExistence type="inferred from homology"/>
<evidence type="ECO:0000313" key="12">
    <source>
        <dbReference type="EMBL" id="NDV30396.1"/>
    </source>
</evidence>
<evidence type="ECO:0000256" key="4">
    <source>
        <dbReference type="ARBA" id="ARBA00022475"/>
    </source>
</evidence>
<keyword evidence="6 9" id="KW-1133">Transmembrane helix</keyword>
<protein>
    <recommendedName>
        <fullName evidence="11">Citrate transporter-like domain-containing protein</fullName>
    </recommendedName>
</protein>
<feature type="transmembrane region" description="Helical" evidence="9">
    <location>
        <begin position="259"/>
        <end position="278"/>
    </location>
</feature>
<keyword evidence="10" id="KW-0732">Signal</keyword>
<feature type="compositionally biased region" description="Acidic residues" evidence="8">
    <location>
        <begin position="311"/>
        <end position="320"/>
    </location>
</feature>
<evidence type="ECO:0000256" key="7">
    <source>
        <dbReference type="ARBA" id="ARBA00023136"/>
    </source>
</evidence>
<evidence type="ECO:0000259" key="11">
    <source>
        <dbReference type="Pfam" id="PF03600"/>
    </source>
</evidence>
<evidence type="ECO:0000256" key="8">
    <source>
        <dbReference type="SAM" id="MobiDB-lite"/>
    </source>
</evidence>
<dbReference type="EMBL" id="GIBP01001427">
    <property type="protein sequence ID" value="NDV30396.1"/>
    <property type="molecule type" value="Transcribed_RNA"/>
</dbReference>
<evidence type="ECO:0000256" key="9">
    <source>
        <dbReference type="SAM" id="Phobius"/>
    </source>
</evidence>
<feature type="transmembrane region" description="Helical" evidence="9">
    <location>
        <begin position="567"/>
        <end position="592"/>
    </location>
</feature>
<keyword evidence="5 9" id="KW-0812">Transmembrane</keyword>
<comment type="similarity">
    <text evidence="2">Belongs to the CitM (TC 2.A.11) transporter family.</text>
</comment>
<dbReference type="GO" id="GO:0015105">
    <property type="term" value="F:arsenite transmembrane transporter activity"/>
    <property type="evidence" value="ECO:0007669"/>
    <property type="project" value="InterPro"/>
</dbReference>
<feature type="compositionally biased region" description="Basic and acidic residues" evidence="8">
    <location>
        <begin position="350"/>
        <end position="375"/>
    </location>
</feature>
<comment type="subcellular location">
    <subcellularLocation>
        <location evidence="1">Cell membrane</location>
        <topology evidence="1">Multi-pass membrane protein</topology>
    </subcellularLocation>
</comment>
<evidence type="ECO:0000256" key="5">
    <source>
        <dbReference type="ARBA" id="ARBA00022692"/>
    </source>
</evidence>
<feature type="transmembrane region" description="Helical" evidence="9">
    <location>
        <begin position="71"/>
        <end position="93"/>
    </location>
</feature>
<feature type="transmembrane region" description="Helical" evidence="9">
    <location>
        <begin position="153"/>
        <end position="172"/>
    </location>
</feature>
<evidence type="ECO:0000256" key="2">
    <source>
        <dbReference type="ARBA" id="ARBA00009843"/>
    </source>
</evidence>
<dbReference type="Pfam" id="PF03600">
    <property type="entry name" value="CitMHS"/>
    <property type="match status" value="1"/>
</dbReference>
<accession>A0A6B2L0A2</accession>
<dbReference type="InterPro" id="IPR000802">
    <property type="entry name" value="Arsenical_pump_ArsB"/>
</dbReference>
<dbReference type="PANTHER" id="PTHR43302">
    <property type="entry name" value="TRANSPORTER ARSB-RELATED"/>
    <property type="match status" value="1"/>
</dbReference>
<feature type="transmembrane region" description="Helical" evidence="9">
    <location>
        <begin position="113"/>
        <end position="141"/>
    </location>
</feature>
<feature type="transmembrane region" description="Helical" evidence="9">
    <location>
        <begin position="479"/>
        <end position="498"/>
    </location>
</feature>
<feature type="domain" description="Citrate transporter-like" evidence="11">
    <location>
        <begin position="34"/>
        <end position="266"/>
    </location>
</feature>
<feature type="signal peptide" evidence="10">
    <location>
        <begin position="1"/>
        <end position="19"/>
    </location>
</feature>
<feature type="transmembrane region" description="Helical" evidence="9">
    <location>
        <begin position="536"/>
        <end position="555"/>
    </location>
</feature>
<dbReference type="GO" id="GO:0005886">
    <property type="term" value="C:plasma membrane"/>
    <property type="evidence" value="ECO:0007669"/>
    <property type="project" value="UniProtKB-SubCell"/>
</dbReference>
<feature type="compositionally biased region" description="Polar residues" evidence="8">
    <location>
        <begin position="328"/>
        <end position="349"/>
    </location>
</feature>
<evidence type="ECO:0000256" key="1">
    <source>
        <dbReference type="ARBA" id="ARBA00004651"/>
    </source>
</evidence>
<evidence type="ECO:0000256" key="10">
    <source>
        <dbReference type="SAM" id="SignalP"/>
    </source>
</evidence>
<feature type="region of interest" description="Disordered" evidence="8">
    <location>
        <begin position="305"/>
        <end position="375"/>
    </location>
</feature>
<dbReference type="InterPro" id="IPR004680">
    <property type="entry name" value="Cit_transptr-like_dom"/>
</dbReference>
<name>A0A6B2L0A2_9EUKA</name>
<dbReference type="PANTHER" id="PTHR43302:SF5">
    <property type="entry name" value="TRANSPORTER ARSB-RELATED"/>
    <property type="match status" value="1"/>
</dbReference>
<dbReference type="Pfam" id="PF02040">
    <property type="entry name" value="ArsB"/>
    <property type="match status" value="1"/>
</dbReference>
<keyword evidence="3" id="KW-0813">Transport</keyword>
<feature type="transmembrane region" description="Helical" evidence="9">
    <location>
        <begin position="236"/>
        <end position="253"/>
    </location>
</feature>
<keyword evidence="4" id="KW-1003">Cell membrane</keyword>
<feature type="transmembrane region" description="Helical" evidence="9">
    <location>
        <begin position="192"/>
        <end position="210"/>
    </location>
</feature>
<feature type="transmembrane region" description="Helical" evidence="9">
    <location>
        <begin position="440"/>
        <end position="459"/>
    </location>
</feature>
<reference evidence="12" key="1">
    <citation type="journal article" date="2020" name="J. Eukaryot. Microbiol.">
        <title>De novo Sequencing, Assembly and Annotation of the Transcriptome for the Free-Living Testate Amoeba Arcella intermedia.</title>
        <authorList>
            <person name="Ribeiro G.M."/>
            <person name="Porfirio-Sousa A.L."/>
            <person name="Maurer-Alcala X.X."/>
            <person name="Katz L.A."/>
            <person name="Lahr D.J.G."/>
        </authorList>
    </citation>
    <scope>NUCLEOTIDE SEQUENCE</scope>
</reference>
<organism evidence="12">
    <name type="scientific">Arcella intermedia</name>
    <dbReference type="NCBI Taxonomy" id="1963864"/>
    <lineage>
        <taxon>Eukaryota</taxon>
        <taxon>Amoebozoa</taxon>
        <taxon>Tubulinea</taxon>
        <taxon>Elardia</taxon>
        <taxon>Arcellinida</taxon>
        <taxon>Sphaerothecina</taxon>
        <taxon>Arcellidae</taxon>
        <taxon>Arcella</taxon>
    </lineage>
</organism>
<feature type="transmembrane region" description="Helical" evidence="9">
    <location>
        <begin position="43"/>
        <end position="64"/>
    </location>
</feature>